<sequence length="87" mass="10250">MMKWTTWMYVCCVCAVWPYFQPLLSRSFRIVQDNSEGCVHVRVCVYVCENETALWSNVGLMFRLFSWRRLVGAASDIIIYASIYTYT</sequence>
<organism evidence="2">
    <name type="scientific">Anopheles darlingi</name>
    <name type="common">Mosquito</name>
    <dbReference type="NCBI Taxonomy" id="43151"/>
    <lineage>
        <taxon>Eukaryota</taxon>
        <taxon>Metazoa</taxon>
        <taxon>Ecdysozoa</taxon>
        <taxon>Arthropoda</taxon>
        <taxon>Hexapoda</taxon>
        <taxon>Insecta</taxon>
        <taxon>Pterygota</taxon>
        <taxon>Neoptera</taxon>
        <taxon>Endopterygota</taxon>
        <taxon>Diptera</taxon>
        <taxon>Nematocera</taxon>
        <taxon>Culicoidea</taxon>
        <taxon>Culicidae</taxon>
        <taxon>Anophelinae</taxon>
        <taxon>Anopheles</taxon>
    </lineage>
</organism>
<keyword evidence="1" id="KW-0732">Signal</keyword>
<reference evidence="2" key="1">
    <citation type="submission" date="2018-01" db="EMBL/GenBank/DDBJ databases">
        <title>An insight into the sialome of Amazonian anophelines.</title>
        <authorList>
            <person name="Ribeiro J.M."/>
            <person name="Scarpassa V."/>
            <person name="Calvo E."/>
        </authorList>
    </citation>
    <scope>NUCLEOTIDE SEQUENCE</scope>
</reference>
<feature type="signal peptide" evidence="1">
    <location>
        <begin position="1"/>
        <end position="25"/>
    </location>
</feature>
<protein>
    <submittedName>
        <fullName evidence="2">Putative secreted protein</fullName>
    </submittedName>
</protein>
<dbReference type="EMBL" id="GGFL01013888">
    <property type="protein sequence ID" value="MBW78066.1"/>
    <property type="molecule type" value="Transcribed_RNA"/>
</dbReference>
<evidence type="ECO:0000313" key="2">
    <source>
        <dbReference type="EMBL" id="MBW78066.1"/>
    </source>
</evidence>
<evidence type="ECO:0000256" key="1">
    <source>
        <dbReference type="SAM" id="SignalP"/>
    </source>
</evidence>
<dbReference type="AlphaFoldDB" id="A0A2M4DKJ0"/>
<feature type="chain" id="PRO_5014610842" evidence="1">
    <location>
        <begin position="26"/>
        <end position="87"/>
    </location>
</feature>
<proteinExistence type="predicted"/>
<name>A0A2M4DKJ0_ANODA</name>
<accession>A0A2M4DKJ0</accession>